<protein>
    <submittedName>
        <fullName evidence="1">DUF2867 domain-containing protein</fullName>
    </submittedName>
</protein>
<organism evidence="1 2">
    <name type="scientific">Oleomonas cavernae</name>
    <dbReference type="NCBI Taxonomy" id="2320859"/>
    <lineage>
        <taxon>Bacteria</taxon>
        <taxon>Pseudomonadati</taxon>
        <taxon>Pseudomonadota</taxon>
        <taxon>Alphaproteobacteria</taxon>
        <taxon>Acetobacterales</taxon>
        <taxon>Acetobacteraceae</taxon>
        <taxon>Oleomonas</taxon>
    </lineage>
</organism>
<sequence length="156" mass="16543">MRIQSVPPESSLRPLLPGASFADAFTAVIGGHDLDAGTAAARVMGRSPGWIRWLMALRNGIVAPLGLKTGGDARGPKVGFFPVLSQAADQVVLGLDDRHLDFRVAVVVAGLGPGRQRVTVTTLVRPHNLLGRIYLTAVLPFHRLIVPAMLAQAEKA</sequence>
<accession>A0A418WCV5</accession>
<name>A0A418WCV5_9PROT</name>
<evidence type="ECO:0000313" key="2">
    <source>
        <dbReference type="Proteomes" id="UP000284605"/>
    </source>
</evidence>
<comment type="caution">
    <text evidence="1">The sequence shown here is derived from an EMBL/GenBank/DDBJ whole genome shotgun (WGS) entry which is preliminary data.</text>
</comment>
<dbReference type="OrthoDB" id="7058586at2"/>
<keyword evidence="2" id="KW-1185">Reference proteome</keyword>
<dbReference type="Proteomes" id="UP000284605">
    <property type="component" value="Unassembled WGS sequence"/>
</dbReference>
<dbReference type="InterPro" id="IPR021295">
    <property type="entry name" value="DUF2867"/>
</dbReference>
<dbReference type="Pfam" id="PF11066">
    <property type="entry name" value="DUF2867"/>
    <property type="match status" value="1"/>
</dbReference>
<gene>
    <name evidence="1" type="ORF">D3874_13150</name>
</gene>
<reference evidence="1 2" key="1">
    <citation type="submission" date="2018-09" db="EMBL/GenBank/DDBJ databases">
        <authorList>
            <person name="Zhu H."/>
        </authorList>
    </citation>
    <scope>NUCLEOTIDE SEQUENCE [LARGE SCALE GENOMIC DNA]</scope>
    <source>
        <strain evidence="1 2">K1W22B-8</strain>
    </source>
</reference>
<evidence type="ECO:0000313" key="1">
    <source>
        <dbReference type="EMBL" id="RJF87855.1"/>
    </source>
</evidence>
<proteinExistence type="predicted"/>
<dbReference type="RefSeq" id="WP_119778489.1">
    <property type="nucleotide sequence ID" value="NZ_QYUK01000011.1"/>
</dbReference>
<dbReference type="AlphaFoldDB" id="A0A418WCV5"/>
<dbReference type="EMBL" id="QYUK01000011">
    <property type="protein sequence ID" value="RJF87855.1"/>
    <property type="molecule type" value="Genomic_DNA"/>
</dbReference>